<evidence type="ECO:0000256" key="2">
    <source>
        <dbReference type="SAM" id="SignalP"/>
    </source>
</evidence>
<proteinExistence type="predicted"/>
<feature type="chain" id="PRO_5035297088" evidence="2">
    <location>
        <begin position="22"/>
        <end position="109"/>
    </location>
</feature>
<feature type="region of interest" description="Disordered" evidence="1">
    <location>
        <begin position="23"/>
        <end position="109"/>
    </location>
</feature>
<accession>A0A8J2KKR2</accession>
<evidence type="ECO:0000313" key="3">
    <source>
        <dbReference type="EMBL" id="CAG7819841.1"/>
    </source>
</evidence>
<reference evidence="3" key="1">
    <citation type="submission" date="2021-06" db="EMBL/GenBank/DDBJ databases">
        <authorList>
            <person name="Hodson N. C."/>
            <person name="Mongue J. A."/>
            <person name="Jaron S. K."/>
        </authorList>
    </citation>
    <scope>NUCLEOTIDE SEQUENCE</scope>
</reference>
<feature type="signal peptide" evidence="2">
    <location>
        <begin position="1"/>
        <end position="21"/>
    </location>
</feature>
<feature type="compositionally biased region" description="Low complexity" evidence="1">
    <location>
        <begin position="28"/>
        <end position="37"/>
    </location>
</feature>
<gene>
    <name evidence="3" type="ORF">AFUS01_LOCUS30262</name>
</gene>
<name>A0A8J2KKR2_9HEXA</name>
<evidence type="ECO:0000256" key="1">
    <source>
        <dbReference type="SAM" id="MobiDB-lite"/>
    </source>
</evidence>
<organism evidence="3 4">
    <name type="scientific">Allacma fusca</name>
    <dbReference type="NCBI Taxonomy" id="39272"/>
    <lineage>
        <taxon>Eukaryota</taxon>
        <taxon>Metazoa</taxon>
        <taxon>Ecdysozoa</taxon>
        <taxon>Arthropoda</taxon>
        <taxon>Hexapoda</taxon>
        <taxon>Collembola</taxon>
        <taxon>Symphypleona</taxon>
        <taxon>Sminthuridae</taxon>
        <taxon>Allacma</taxon>
    </lineage>
</organism>
<protein>
    <submittedName>
        <fullName evidence="3">Uncharacterized protein</fullName>
    </submittedName>
</protein>
<keyword evidence="4" id="KW-1185">Reference proteome</keyword>
<sequence length="109" mass="11955">MKLHTACIFVLVCATVFTVDARRRRTRPTGTPRPVGTEVFPQPGRDNIRPGVAYPKPTRSPPVNLSPVEEPSRPATGGAYPAIRPGPPMLEEPSRSRGPNVDWFPTLEI</sequence>
<keyword evidence="2" id="KW-0732">Signal</keyword>
<dbReference type="EMBL" id="CAJVCH010461529">
    <property type="protein sequence ID" value="CAG7819841.1"/>
    <property type="molecule type" value="Genomic_DNA"/>
</dbReference>
<dbReference type="AlphaFoldDB" id="A0A8J2KKR2"/>
<dbReference type="Proteomes" id="UP000708208">
    <property type="component" value="Unassembled WGS sequence"/>
</dbReference>
<comment type="caution">
    <text evidence="3">The sequence shown here is derived from an EMBL/GenBank/DDBJ whole genome shotgun (WGS) entry which is preliminary data.</text>
</comment>
<evidence type="ECO:0000313" key="4">
    <source>
        <dbReference type="Proteomes" id="UP000708208"/>
    </source>
</evidence>